<feature type="compositionally biased region" description="Polar residues" evidence="10">
    <location>
        <begin position="370"/>
        <end position="382"/>
    </location>
</feature>
<feature type="region of interest" description="Disordered" evidence="10">
    <location>
        <begin position="218"/>
        <end position="352"/>
    </location>
</feature>
<name>A0A8C5IZ07_JUNHY</name>
<dbReference type="Pfam" id="PF00514">
    <property type="entry name" value="Arm"/>
    <property type="match status" value="3"/>
</dbReference>
<dbReference type="AlphaFoldDB" id="A0A8C5IZ07"/>
<feature type="region of interest" description="Disordered" evidence="10">
    <location>
        <begin position="749"/>
        <end position="785"/>
    </location>
</feature>
<dbReference type="SUPFAM" id="SSF48371">
    <property type="entry name" value="ARM repeat"/>
    <property type="match status" value="1"/>
</dbReference>
<evidence type="ECO:0000256" key="6">
    <source>
        <dbReference type="ARBA" id="ARBA00022889"/>
    </source>
</evidence>
<dbReference type="GO" id="GO:0005634">
    <property type="term" value="C:nucleus"/>
    <property type="evidence" value="ECO:0007669"/>
    <property type="project" value="TreeGrafter"/>
</dbReference>
<evidence type="ECO:0000313" key="11">
    <source>
        <dbReference type="Ensembl" id="ENSJHYP00000011415.1"/>
    </source>
</evidence>
<evidence type="ECO:0000256" key="9">
    <source>
        <dbReference type="PROSITE-ProRule" id="PRU00259"/>
    </source>
</evidence>
<dbReference type="GO" id="GO:0005737">
    <property type="term" value="C:cytoplasm"/>
    <property type="evidence" value="ECO:0007669"/>
    <property type="project" value="TreeGrafter"/>
</dbReference>
<comment type="similarity">
    <text evidence="2">Belongs to the beta-catenin family.</text>
</comment>
<dbReference type="FunFam" id="1.25.10.10:FF:000008">
    <property type="entry name" value="plakophilin-4 isoform X1"/>
    <property type="match status" value="1"/>
</dbReference>
<dbReference type="PROSITE" id="PS50176">
    <property type="entry name" value="ARM_REPEAT"/>
    <property type="match status" value="3"/>
</dbReference>
<keyword evidence="3" id="KW-0488">Methylation</keyword>
<dbReference type="GO" id="GO:0005886">
    <property type="term" value="C:plasma membrane"/>
    <property type="evidence" value="ECO:0007669"/>
    <property type="project" value="TreeGrafter"/>
</dbReference>
<evidence type="ECO:0000256" key="3">
    <source>
        <dbReference type="ARBA" id="ARBA00022481"/>
    </source>
</evidence>
<dbReference type="Ensembl" id="ENSJHYT00000013805.1">
    <property type="protein sequence ID" value="ENSJHYP00000011415.1"/>
    <property type="gene ID" value="ENSJHYG00000008903.1"/>
</dbReference>
<feature type="compositionally biased region" description="Polar residues" evidence="10">
    <location>
        <begin position="262"/>
        <end position="273"/>
    </location>
</feature>
<feature type="region of interest" description="Disordered" evidence="10">
    <location>
        <begin position="367"/>
        <end position="388"/>
    </location>
</feature>
<evidence type="ECO:0000256" key="7">
    <source>
        <dbReference type="ARBA" id="ARBA00022949"/>
    </source>
</evidence>
<feature type="compositionally biased region" description="Polar residues" evidence="10">
    <location>
        <begin position="177"/>
        <end position="197"/>
    </location>
</feature>
<keyword evidence="12" id="KW-1185">Reference proteome</keyword>
<dbReference type="PANTHER" id="PTHR10372:SF8">
    <property type="entry name" value="PLAKOPHILIN-4"/>
    <property type="match status" value="1"/>
</dbReference>
<feature type="region of interest" description="Disordered" evidence="10">
    <location>
        <begin position="163"/>
        <end position="197"/>
    </location>
</feature>
<evidence type="ECO:0000313" key="12">
    <source>
        <dbReference type="Proteomes" id="UP000694408"/>
    </source>
</evidence>
<evidence type="ECO:0000256" key="10">
    <source>
        <dbReference type="SAM" id="MobiDB-lite"/>
    </source>
</evidence>
<protein>
    <submittedName>
        <fullName evidence="11">Plakophilin 4</fullName>
    </submittedName>
</protein>
<organism evidence="11 12">
    <name type="scientific">Junco hyemalis</name>
    <name type="common">Dark-eyed junco</name>
    <dbReference type="NCBI Taxonomy" id="40217"/>
    <lineage>
        <taxon>Eukaryota</taxon>
        <taxon>Metazoa</taxon>
        <taxon>Chordata</taxon>
        <taxon>Craniata</taxon>
        <taxon>Vertebrata</taxon>
        <taxon>Euteleostomi</taxon>
        <taxon>Archelosauria</taxon>
        <taxon>Archosauria</taxon>
        <taxon>Dinosauria</taxon>
        <taxon>Saurischia</taxon>
        <taxon>Theropoda</taxon>
        <taxon>Coelurosauria</taxon>
        <taxon>Aves</taxon>
        <taxon>Neognathae</taxon>
        <taxon>Neoaves</taxon>
        <taxon>Telluraves</taxon>
        <taxon>Australaves</taxon>
        <taxon>Passeriformes</taxon>
        <taxon>Passerellidae</taxon>
        <taxon>Junco</taxon>
    </lineage>
</organism>
<feature type="compositionally biased region" description="Low complexity" evidence="10">
    <location>
        <begin position="274"/>
        <end position="285"/>
    </location>
</feature>
<feature type="compositionally biased region" description="Polar residues" evidence="10">
    <location>
        <begin position="238"/>
        <end position="248"/>
    </location>
</feature>
<dbReference type="PANTHER" id="PTHR10372">
    <property type="entry name" value="PLAKOPHILLIN-RELATED"/>
    <property type="match status" value="1"/>
</dbReference>
<comment type="subcellular location">
    <subcellularLocation>
        <location evidence="1">Cell junction</location>
    </subcellularLocation>
</comment>
<dbReference type="Gene3D" id="1.25.10.10">
    <property type="entry name" value="Leucine-rich Repeat Variant"/>
    <property type="match status" value="1"/>
</dbReference>
<evidence type="ECO:0000256" key="5">
    <source>
        <dbReference type="ARBA" id="ARBA00022737"/>
    </source>
</evidence>
<feature type="repeat" description="ARM" evidence="9">
    <location>
        <begin position="546"/>
        <end position="581"/>
    </location>
</feature>
<keyword evidence="5" id="KW-0677">Repeat</keyword>
<keyword evidence="7" id="KW-0965">Cell junction</keyword>
<sequence length="1170" mass="128198">MGPFLALQPICSLSISSPFDNQWNGEGICSCLSALGILGKMPAPEQSPMVEEGLPQTAQEASTGPGMEPETTATTILASVKEQELQFQRLTRELEVERQIVANQLERCRLGAESPSIASTSSTEKSFPWRSSDPPPTSVSKPQVSEGVHTNAYDIRTEAEQGTLYSPEQTSLHESEGSVGNSRSSTQMNSYSDSGYQEISSFHNSQNLNKAELRQQHSLGGPLNNHDAVRSSRAEGQASVQPSGTTAANRVMRRVSSVPSRAQSPSYMVGTSMSPSRGSLRTSLGSGYGSPGVAEQRPLPSHAYSSTTLPVQRAGSPYGAHRPASPSAVRRAGSLTSRQPNPGGGAAPYPAAGRLGSPLALADVQARVGSPSQAQLGSSSPKRSGMTAVPQHLGTTLQRTIHDMEPYGQQYDIYERMVPPRPDSLTGMGNLQRSSSQRSTLTYQRNTYGLPSAAALAEPLRAVPFRLPEPGYGRLHPAPDGGTTRSPSIDSIHKDPREFAWRDPELPEVIHMLQHQFPSVQANAAAYLQHLCFGDNKVKTEVCRLGGIKHLVDLLDHRVLEVQKNACGALRNLVYGKSTDENKIAMKNVGGIPALLRLLRKSVDAEVKELVTGVLWNLSSCDAVKMTIIRDALSTLTNTVIVPHSGWNSSSFDDDHKIKFQTSLVLRNTTGCLRNLSSAGEEARKQMRSCEGLVDSLLHVIHTCVNTSDYDSKTVENCVCTLRNLSYRLELEVPQARLLGINELDDLLGKESPSKDSEPSCWGKKKKKKKKTSQEDQWDGVGPIPGFSKSPKGVEMLWHPSVVKPYLTLLAESSNPATLEGSAGSLQNLSAGNWKFAAYIRAAVRKEKGLPILVELLRMDNDRVVSSVATALRNMALDVRNKELIGKYAMRDLVNRLPGGNGPSILSDETVAAICCALHEVTSKNMENAKALADTGGIEKLVNITKGRGDRSSLKVVKAAAQVLNTLWQYRDLRSIYKKDGWNQSHFITPVSTLERERFKSHPSLSTANQQMSPVMQSVGSTSSSPALLGIREPRSEYDRTHPSMQYYSSQGDVIAHKDIYTGSSKASPIYISSYSSPAREQNRRLQQHQQLYYSQEDTTRKNYDAYRLYLQSPHSYEDPYFDDRVHFPATSDYTTQYGLKSTTNYVDFYSTRRSSYRAEQYPGSPDSWV</sequence>
<dbReference type="InterPro" id="IPR000225">
    <property type="entry name" value="Armadillo"/>
</dbReference>
<dbReference type="InterPro" id="IPR028435">
    <property type="entry name" value="Plakophilin/d_Catenin"/>
</dbReference>
<dbReference type="GO" id="GO:0005912">
    <property type="term" value="C:adherens junction"/>
    <property type="evidence" value="ECO:0007669"/>
    <property type="project" value="TreeGrafter"/>
</dbReference>
<dbReference type="InterPro" id="IPR011989">
    <property type="entry name" value="ARM-like"/>
</dbReference>
<evidence type="ECO:0000256" key="4">
    <source>
        <dbReference type="ARBA" id="ARBA00022553"/>
    </source>
</evidence>
<keyword evidence="8" id="KW-0175">Coiled coil</keyword>
<evidence type="ECO:0000256" key="1">
    <source>
        <dbReference type="ARBA" id="ARBA00004282"/>
    </source>
</evidence>
<feature type="compositionally biased region" description="Polar residues" evidence="10">
    <location>
        <begin position="116"/>
        <end position="125"/>
    </location>
</feature>
<accession>A0A8C5IZ07</accession>
<keyword evidence="6" id="KW-0130">Cell adhesion</keyword>
<keyword evidence="4" id="KW-0597">Phosphoprotein</keyword>
<feature type="compositionally biased region" description="Basic and acidic residues" evidence="10">
    <location>
        <begin position="749"/>
        <end position="758"/>
    </location>
</feature>
<evidence type="ECO:0000256" key="8">
    <source>
        <dbReference type="ARBA" id="ARBA00023054"/>
    </source>
</evidence>
<dbReference type="InterPro" id="IPR016024">
    <property type="entry name" value="ARM-type_fold"/>
</dbReference>
<proteinExistence type="inferred from homology"/>
<dbReference type="Proteomes" id="UP000694408">
    <property type="component" value="Unplaced"/>
</dbReference>
<reference evidence="11" key="1">
    <citation type="submission" date="2025-08" db="UniProtKB">
        <authorList>
            <consortium name="Ensembl"/>
        </authorList>
    </citation>
    <scope>IDENTIFICATION</scope>
</reference>
<dbReference type="GO" id="GO:0098609">
    <property type="term" value="P:cell-cell adhesion"/>
    <property type="evidence" value="ECO:0007669"/>
    <property type="project" value="InterPro"/>
</dbReference>
<evidence type="ECO:0000256" key="2">
    <source>
        <dbReference type="ARBA" id="ARBA00005462"/>
    </source>
</evidence>
<feature type="compositionally biased region" description="Polar residues" evidence="10">
    <location>
        <begin position="1003"/>
        <end position="1026"/>
    </location>
</feature>
<dbReference type="SMART" id="SM00185">
    <property type="entry name" value="ARM"/>
    <property type="match status" value="7"/>
</dbReference>
<reference evidence="11" key="2">
    <citation type="submission" date="2025-09" db="UniProtKB">
        <authorList>
            <consortium name="Ensembl"/>
        </authorList>
    </citation>
    <scope>IDENTIFICATION</scope>
</reference>
<feature type="repeat" description="ARM" evidence="9">
    <location>
        <begin position="848"/>
        <end position="885"/>
    </location>
</feature>
<feature type="repeat" description="ARM" evidence="9">
    <location>
        <begin position="590"/>
        <end position="633"/>
    </location>
</feature>
<feature type="region of interest" description="Disordered" evidence="10">
    <location>
        <begin position="1003"/>
        <end position="1028"/>
    </location>
</feature>
<feature type="region of interest" description="Disordered" evidence="10">
    <location>
        <begin position="112"/>
        <end position="146"/>
    </location>
</feature>